<evidence type="ECO:0000259" key="7">
    <source>
        <dbReference type="PROSITE" id="PS51745"/>
    </source>
</evidence>
<protein>
    <recommendedName>
        <fullName evidence="10">ZZ-type domain-containing protein</fullName>
    </recommendedName>
</protein>
<dbReference type="EMBL" id="KZ301984">
    <property type="protein sequence ID" value="PFH51867.1"/>
    <property type="molecule type" value="Genomic_DNA"/>
</dbReference>
<dbReference type="InterPro" id="IPR043145">
    <property type="entry name" value="Znf_ZZ_sf"/>
</dbReference>
<dbReference type="Pfam" id="PF00569">
    <property type="entry name" value="ZZ"/>
    <property type="match status" value="2"/>
</dbReference>
<keyword evidence="1" id="KW-0479">Metal-binding</keyword>
<feature type="compositionally biased region" description="Low complexity" evidence="5">
    <location>
        <begin position="476"/>
        <end position="489"/>
    </location>
</feature>
<dbReference type="GO" id="GO:0035973">
    <property type="term" value="P:aggrephagy"/>
    <property type="evidence" value="ECO:0007669"/>
    <property type="project" value="TreeGrafter"/>
</dbReference>
<dbReference type="STRING" id="703135.A0A2A9NUB7"/>
<feature type="compositionally biased region" description="Low complexity" evidence="5">
    <location>
        <begin position="431"/>
        <end position="442"/>
    </location>
</feature>
<feature type="domain" description="PB1" evidence="7">
    <location>
        <begin position="10"/>
        <end position="86"/>
    </location>
</feature>
<evidence type="ECO:0000256" key="1">
    <source>
        <dbReference type="ARBA" id="ARBA00022723"/>
    </source>
</evidence>
<dbReference type="AlphaFoldDB" id="A0A2A9NUB7"/>
<dbReference type="InterPro" id="IPR000270">
    <property type="entry name" value="PB1_dom"/>
</dbReference>
<feature type="domain" description="ZZ-type" evidence="6">
    <location>
        <begin position="779"/>
        <end position="836"/>
    </location>
</feature>
<dbReference type="GO" id="GO:0008270">
    <property type="term" value="F:zinc ion binding"/>
    <property type="evidence" value="ECO:0007669"/>
    <property type="project" value="UniProtKB-KW"/>
</dbReference>
<evidence type="ECO:0000313" key="8">
    <source>
        <dbReference type="EMBL" id="PFH51867.1"/>
    </source>
</evidence>
<sequence>MADPSLPDKPLIIRCAFNRKNKKISFHSARNCTYSLLRARVEQGFSLRGTPYIITYKDDDQEESPITNDVELAEAISYYNDGSDEPVSSGSSLFSGRSSSSRKITMIVEVNVEFDGRLSDTASLEDFYERKDSHLSPSWNSSPLELEDDSITVSSRDYITVPKMSGSKVRNNDMDPLSEGFSESSWLSTSNQDRPVGSSARNEQFSVTSKLKFRMHDTNPQRHGGREEYLTSSYEEDAAEDLQSINESPPIHNRHTAWLREQSLTNRANLGQMGKPYSNDASSQIESSISDISLEMDMRGKYYYAYTPTSSRDHDTNIADEQEAISRPSPMHLKWLASQQILSGNSYQDSSSRAYDEAELASDTHNNHTALHIDQDYERFIPHHSTSPPADTVTTCSHCGVLLETIRYICSTCGPKLPIRDVINGPGVANGSTSSGSGSSHSYPPTPQHAYLRSPSSSLTIVGGPDSQPDIAQQKPLPSLPSSNSDSSLATSTYQAGSERFIPYELCSECVQDIGVNHAIQPGIDPRSSPIARSFSSPSIRGLSDASEWHRSAPEKGKLRHAFREQVWTNNKWTDLQQDESSIRECSMCGNATDKKRYKCATCPKINMCQSCYSQVHDLHPMHAFIAVPDVRVSLSFRVNPPQEEEPMVHRGVECVHCFREIVGARYHCPYCDIDICQNCESAGLPGNLNGHDTTHIMLKIPYNLDARKVILEIQTPSWTNPSYKVKHLSGLARSLEPAADSMTIRHTNTSLLALSAASPDSVATGGGLSHPLDHSAEYHQTFCSHCRQLIVSVWYQCANCPSLPASFNLCQNCEERSYELHNPSHVFFRLPRPVDRPLESGTPFLPEIMYRAPAGPSRLLSIRYGPKDYLRELLHTSAMCDCCFEPILGEWFRCVYCPRDLCNTCLALDTHDDTHFFLVFKSVVDIQVFSQWYHIQAVPSYRQFKSQATYCSISCVSKVYL</sequence>
<dbReference type="PANTHER" id="PTHR15090">
    <property type="entry name" value="SEQUESTOSOME 1-RELATED"/>
    <property type="match status" value="1"/>
</dbReference>
<dbReference type="SUPFAM" id="SSF54277">
    <property type="entry name" value="CAD &amp; PB1 domains"/>
    <property type="match status" value="1"/>
</dbReference>
<dbReference type="GO" id="GO:0000423">
    <property type="term" value="P:mitophagy"/>
    <property type="evidence" value="ECO:0007669"/>
    <property type="project" value="TreeGrafter"/>
</dbReference>
<dbReference type="Gene3D" id="3.30.60.90">
    <property type="match status" value="4"/>
</dbReference>
<evidence type="ECO:0000256" key="5">
    <source>
        <dbReference type="SAM" id="MobiDB-lite"/>
    </source>
</evidence>
<feature type="region of interest" description="Disordered" evidence="5">
    <location>
        <begin position="428"/>
        <end position="492"/>
    </location>
</feature>
<reference evidence="8 9" key="1">
    <citation type="submission" date="2014-02" db="EMBL/GenBank/DDBJ databases">
        <title>Transposable element dynamics among asymbiotic and ectomycorrhizal Amanita fungi.</title>
        <authorList>
            <consortium name="DOE Joint Genome Institute"/>
            <person name="Hess J."/>
            <person name="Skrede I."/>
            <person name="Wolfe B."/>
            <person name="LaButti K."/>
            <person name="Ohm R.A."/>
            <person name="Grigoriev I.V."/>
            <person name="Pringle A."/>
        </authorList>
    </citation>
    <scope>NUCLEOTIDE SEQUENCE [LARGE SCALE GENOMIC DNA]</scope>
    <source>
        <strain evidence="8 9">SKay4041</strain>
    </source>
</reference>
<dbReference type="InterPro" id="IPR052260">
    <property type="entry name" value="Autophagy_Rcpt_SigReg"/>
</dbReference>
<dbReference type="Pfam" id="PF00564">
    <property type="entry name" value="PB1"/>
    <property type="match status" value="1"/>
</dbReference>
<dbReference type="InterPro" id="IPR000433">
    <property type="entry name" value="Znf_ZZ"/>
</dbReference>
<accession>A0A2A9NUB7</accession>
<name>A0A2A9NUB7_9AGAR</name>
<dbReference type="Proteomes" id="UP000242287">
    <property type="component" value="Unassembled WGS sequence"/>
</dbReference>
<evidence type="ECO:0008006" key="10">
    <source>
        <dbReference type="Google" id="ProtNLM"/>
    </source>
</evidence>
<dbReference type="SUPFAM" id="SSF57850">
    <property type="entry name" value="RING/U-box"/>
    <property type="match status" value="4"/>
</dbReference>
<organism evidence="8 9">
    <name type="scientific">Amanita thiersii Skay4041</name>
    <dbReference type="NCBI Taxonomy" id="703135"/>
    <lineage>
        <taxon>Eukaryota</taxon>
        <taxon>Fungi</taxon>
        <taxon>Dikarya</taxon>
        <taxon>Basidiomycota</taxon>
        <taxon>Agaricomycotina</taxon>
        <taxon>Agaricomycetes</taxon>
        <taxon>Agaricomycetidae</taxon>
        <taxon>Agaricales</taxon>
        <taxon>Pluteineae</taxon>
        <taxon>Amanitaceae</taxon>
        <taxon>Amanita</taxon>
    </lineage>
</organism>
<evidence type="ECO:0000256" key="2">
    <source>
        <dbReference type="ARBA" id="ARBA00022771"/>
    </source>
</evidence>
<dbReference type="OrthoDB" id="661148at2759"/>
<feature type="region of interest" description="Disordered" evidence="5">
    <location>
        <begin position="167"/>
        <end position="203"/>
    </location>
</feature>
<evidence type="ECO:0000313" key="9">
    <source>
        <dbReference type="Proteomes" id="UP000242287"/>
    </source>
</evidence>
<dbReference type="PROSITE" id="PS50135">
    <property type="entry name" value="ZF_ZZ_2"/>
    <property type="match status" value="1"/>
</dbReference>
<proteinExistence type="predicted"/>
<dbReference type="InterPro" id="IPR053793">
    <property type="entry name" value="PB1-like"/>
</dbReference>
<dbReference type="GO" id="GO:0005080">
    <property type="term" value="F:protein kinase C binding"/>
    <property type="evidence" value="ECO:0007669"/>
    <property type="project" value="TreeGrafter"/>
</dbReference>
<evidence type="ECO:0000256" key="4">
    <source>
        <dbReference type="PROSITE-ProRule" id="PRU00228"/>
    </source>
</evidence>
<keyword evidence="9" id="KW-1185">Reference proteome</keyword>
<evidence type="ECO:0000259" key="6">
    <source>
        <dbReference type="PROSITE" id="PS50135"/>
    </source>
</evidence>
<keyword evidence="2 4" id="KW-0863">Zinc-finger</keyword>
<dbReference type="Gene3D" id="3.10.20.90">
    <property type="entry name" value="Phosphatidylinositol 3-kinase Catalytic Subunit, Chain A, domain 1"/>
    <property type="match status" value="1"/>
</dbReference>
<dbReference type="PROSITE" id="PS51745">
    <property type="entry name" value="PB1"/>
    <property type="match status" value="1"/>
</dbReference>
<keyword evidence="3" id="KW-0862">Zinc</keyword>
<dbReference type="SMART" id="SM00291">
    <property type="entry name" value="ZnF_ZZ"/>
    <property type="match status" value="4"/>
</dbReference>
<dbReference type="GO" id="GO:0044753">
    <property type="term" value="C:amphisome"/>
    <property type="evidence" value="ECO:0007669"/>
    <property type="project" value="TreeGrafter"/>
</dbReference>
<dbReference type="PANTHER" id="PTHR15090:SF0">
    <property type="entry name" value="SEQUESTOSOME-1"/>
    <property type="match status" value="1"/>
</dbReference>
<evidence type="ECO:0000256" key="3">
    <source>
        <dbReference type="ARBA" id="ARBA00022833"/>
    </source>
</evidence>
<dbReference type="GO" id="GO:0016235">
    <property type="term" value="C:aggresome"/>
    <property type="evidence" value="ECO:0007669"/>
    <property type="project" value="TreeGrafter"/>
</dbReference>
<dbReference type="CDD" id="cd02340">
    <property type="entry name" value="ZZ_NBR1_like"/>
    <property type="match status" value="1"/>
</dbReference>
<dbReference type="GO" id="GO:0070530">
    <property type="term" value="F:K63-linked polyubiquitin modification-dependent protein binding"/>
    <property type="evidence" value="ECO:0007669"/>
    <property type="project" value="TreeGrafter"/>
</dbReference>
<dbReference type="GO" id="GO:0007032">
    <property type="term" value="P:endosome organization"/>
    <property type="evidence" value="ECO:0007669"/>
    <property type="project" value="TreeGrafter"/>
</dbReference>
<feature type="compositionally biased region" description="Polar residues" evidence="5">
    <location>
        <begin position="181"/>
        <end position="203"/>
    </location>
</feature>
<gene>
    <name evidence="8" type="ORF">AMATHDRAFT_84931</name>
</gene>